<dbReference type="Proteomes" id="UP001283361">
    <property type="component" value="Unassembled WGS sequence"/>
</dbReference>
<keyword evidence="2" id="KW-1185">Reference proteome</keyword>
<organism evidence="1 2">
    <name type="scientific">Elysia crispata</name>
    <name type="common">lettuce slug</name>
    <dbReference type="NCBI Taxonomy" id="231223"/>
    <lineage>
        <taxon>Eukaryota</taxon>
        <taxon>Metazoa</taxon>
        <taxon>Spiralia</taxon>
        <taxon>Lophotrochozoa</taxon>
        <taxon>Mollusca</taxon>
        <taxon>Gastropoda</taxon>
        <taxon>Heterobranchia</taxon>
        <taxon>Euthyneura</taxon>
        <taxon>Panpulmonata</taxon>
        <taxon>Sacoglossa</taxon>
        <taxon>Placobranchoidea</taxon>
        <taxon>Plakobranchidae</taxon>
        <taxon>Elysia</taxon>
    </lineage>
</organism>
<dbReference type="AlphaFoldDB" id="A0AAE1CYU6"/>
<name>A0AAE1CYU6_9GAST</name>
<sequence>MRRAISFPHIVLCARLLPDNCPSRGHRQSRLVFSSPPRPVDGQRQLLIFWVTLSPGESCYPRPFNDFTTVTKRRGLSGGQTSQETASGARPSAIYRTDLFMVTY</sequence>
<reference evidence="1" key="1">
    <citation type="journal article" date="2023" name="G3 (Bethesda)">
        <title>A reference genome for the long-term kleptoplast-retaining sea slug Elysia crispata morphotype clarki.</title>
        <authorList>
            <person name="Eastman K.E."/>
            <person name="Pendleton A.L."/>
            <person name="Shaikh M.A."/>
            <person name="Suttiyut T."/>
            <person name="Ogas R."/>
            <person name="Tomko P."/>
            <person name="Gavelis G."/>
            <person name="Widhalm J.R."/>
            <person name="Wisecaver J.H."/>
        </authorList>
    </citation>
    <scope>NUCLEOTIDE SEQUENCE</scope>
    <source>
        <strain evidence="1">ECLA1</strain>
    </source>
</reference>
<protein>
    <submittedName>
        <fullName evidence="1">Uncharacterized protein</fullName>
    </submittedName>
</protein>
<gene>
    <name evidence="1" type="ORF">RRG08_062358</name>
</gene>
<accession>A0AAE1CYU6</accession>
<dbReference type="EMBL" id="JAWDGP010006253">
    <property type="protein sequence ID" value="KAK3744709.1"/>
    <property type="molecule type" value="Genomic_DNA"/>
</dbReference>
<evidence type="ECO:0000313" key="1">
    <source>
        <dbReference type="EMBL" id="KAK3744709.1"/>
    </source>
</evidence>
<proteinExistence type="predicted"/>
<comment type="caution">
    <text evidence="1">The sequence shown here is derived from an EMBL/GenBank/DDBJ whole genome shotgun (WGS) entry which is preliminary data.</text>
</comment>
<evidence type="ECO:0000313" key="2">
    <source>
        <dbReference type="Proteomes" id="UP001283361"/>
    </source>
</evidence>